<reference evidence="1 2" key="1">
    <citation type="submission" date="2024-04" db="EMBL/GenBank/DDBJ databases">
        <title>Tritrichomonas musculus Genome.</title>
        <authorList>
            <person name="Alves-Ferreira E."/>
            <person name="Grigg M."/>
            <person name="Lorenzi H."/>
            <person name="Galac M."/>
        </authorList>
    </citation>
    <scope>NUCLEOTIDE SEQUENCE [LARGE SCALE GENOMIC DNA]</scope>
    <source>
        <strain evidence="1 2">EAF2021</strain>
    </source>
</reference>
<name>A0ABR2GZ38_9EUKA</name>
<evidence type="ECO:0000313" key="2">
    <source>
        <dbReference type="Proteomes" id="UP001470230"/>
    </source>
</evidence>
<dbReference type="EMBL" id="JAPFFF010000052">
    <property type="protein sequence ID" value="KAK8839204.1"/>
    <property type="molecule type" value="Genomic_DNA"/>
</dbReference>
<accession>A0ABR2GZ38</accession>
<evidence type="ECO:0000313" key="1">
    <source>
        <dbReference type="EMBL" id="KAK8839204.1"/>
    </source>
</evidence>
<sequence length="113" mass="13084">MSSSIERFTVPLHLTVIHEHAFDSCTQLRIFDISENSELQEIGLRVFEKTSITSIRITPHLTIINHHAFANCETLQIIEFDENSELDYIKLWLFACSEQAIAMVPVIWRNIVI</sequence>
<gene>
    <name evidence="1" type="ORF">M9Y10_032133</name>
</gene>
<proteinExistence type="predicted"/>
<dbReference type="Gene3D" id="3.80.10.10">
    <property type="entry name" value="Ribonuclease Inhibitor"/>
    <property type="match status" value="1"/>
</dbReference>
<dbReference type="Proteomes" id="UP001470230">
    <property type="component" value="Unassembled WGS sequence"/>
</dbReference>
<keyword evidence="2" id="KW-1185">Reference proteome</keyword>
<organism evidence="1 2">
    <name type="scientific">Tritrichomonas musculus</name>
    <dbReference type="NCBI Taxonomy" id="1915356"/>
    <lineage>
        <taxon>Eukaryota</taxon>
        <taxon>Metamonada</taxon>
        <taxon>Parabasalia</taxon>
        <taxon>Tritrichomonadida</taxon>
        <taxon>Tritrichomonadidae</taxon>
        <taxon>Tritrichomonas</taxon>
    </lineage>
</organism>
<dbReference type="InterPro" id="IPR032675">
    <property type="entry name" value="LRR_dom_sf"/>
</dbReference>
<protein>
    <recommendedName>
        <fullName evidence="3">Leucine-rich repeat domain-containing protein</fullName>
    </recommendedName>
</protein>
<comment type="caution">
    <text evidence="1">The sequence shown here is derived from an EMBL/GenBank/DDBJ whole genome shotgun (WGS) entry which is preliminary data.</text>
</comment>
<dbReference type="Pfam" id="PF13306">
    <property type="entry name" value="LRR_5"/>
    <property type="match status" value="1"/>
</dbReference>
<dbReference type="SUPFAM" id="SSF52058">
    <property type="entry name" value="L domain-like"/>
    <property type="match status" value="1"/>
</dbReference>
<dbReference type="InterPro" id="IPR026906">
    <property type="entry name" value="LRR_5"/>
</dbReference>
<evidence type="ECO:0008006" key="3">
    <source>
        <dbReference type="Google" id="ProtNLM"/>
    </source>
</evidence>